<name>W9S927_9ROSA</name>
<sequence length="499" mass="55512">MAAMESLVNGERAVVVIFVAGVVFSLPSSLLCHGLALSLLALSALSLDVLADSSNSFSFFKTRPGASSGILLGAVTLPALMLCKLTQMLRAIAMKEVEIEEFEHLTMQYWATSACCLSVLVLLCMVTWCEPGNMRSLREALLLTSGLVLYLSDMLAFTIAKACRLLITAEVVRYGSKRSEIGIIIQGMLLGLLLFPAVFKFVHQIWEWFSSKRYSESRTNNEIWKSLIFFSSLGFVMILIIPSWMQFILDFHMHPLLWGFSFVFSEPLKRLSLCIYWVIVICASILKFYNISKNSKIERILLRKYYHLMAVSMFLPALIFQPKFLDLAFGAALGVFMVLEIVRVWRIWPLGQPVHQFMNAFTDHRDSDILIVSHFSLLLGCALPIWMSSGYSDRPLAPFAGILSLGIGDTMASMVGYKYGVLRWSKTGKKTIEGTAAGITSVLATCSVLLPVLASTGYIVTEHWSSLVVAVIVSGLLEAYTTQLDNAFIPLVFYSLLCL</sequence>
<feature type="transmembrane region" description="Helical" evidence="10">
    <location>
        <begin position="270"/>
        <end position="289"/>
    </location>
</feature>
<accession>W9S927</accession>
<evidence type="ECO:0000256" key="6">
    <source>
        <dbReference type="ARBA" id="ARBA00022777"/>
    </source>
</evidence>
<feature type="transmembrane region" description="Helical" evidence="10">
    <location>
        <begin position="107"/>
        <end position="128"/>
    </location>
</feature>
<evidence type="ECO:0000256" key="8">
    <source>
        <dbReference type="ARBA" id="ARBA00022989"/>
    </source>
</evidence>
<dbReference type="Proteomes" id="UP000030645">
    <property type="component" value="Unassembled WGS sequence"/>
</dbReference>
<feature type="transmembrane region" description="Helical" evidence="10">
    <location>
        <begin position="140"/>
        <end position="160"/>
    </location>
</feature>
<dbReference type="EMBL" id="KE346271">
    <property type="protein sequence ID" value="EXC31776.1"/>
    <property type="molecule type" value="Genomic_DNA"/>
</dbReference>
<keyword evidence="9 10" id="KW-0472">Membrane</keyword>
<dbReference type="PANTHER" id="PTHR13205">
    <property type="entry name" value="TRANSMEMBRANE PROTEIN 15-RELATED"/>
    <property type="match status" value="1"/>
</dbReference>
<dbReference type="GO" id="GO:0005789">
    <property type="term" value="C:endoplasmic reticulum membrane"/>
    <property type="evidence" value="ECO:0007669"/>
    <property type="project" value="UniProtKB-SubCell"/>
</dbReference>
<evidence type="ECO:0000313" key="12">
    <source>
        <dbReference type="Proteomes" id="UP000030645"/>
    </source>
</evidence>
<comment type="similarity">
    <text evidence="2">Belongs to the polyprenol kinase family.</text>
</comment>
<feature type="transmembrane region" description="Helical" evidence="10">
    <location>
        <begin position="65"/>
        <end position="86"/>
    </location>
</feature>
<keyword evidence="8 10" id="KW-1133">Transmembrane helix</keyword>
<keyword evidence="7" id="KW-0256">Endoplasmic reticulum</keyword>
<keyword evidence="6" id="KW-0418">Kinase</keyword>
<comment type="subcellular location">
    <subcellularLocation>
        <location evidence="1">Endoplasmic reticulum membrane</location>
        <topology evidence="1">Multi-pass membrane protein</topology>
    </subcellularLocation>
</comment>
<reference evidence="12" key="1">
    <citation type="submission" date="2013-01" db="EMBL/GenBank/DDBJ databases">
        <title>Draft Genome Sequence of a Mulberry Tree, Morus notabilis C.K. Schneid.</title>
        <authorList>
            <person name="He N."/>
            <person name="Zhao S."/>
        </authorList>
    </citation>
    <scope>NUCLEOTIDE SEQUENCE</scope>
</reference>
<dbReference type="PANTHER" id="PTHR13205:SF15">
    <property type="entry name" value="DOLICHOL KINASE"/>
    <property type="match status" value="1"/>
</dbReference>
<evidence type="ECO:0000313" key="11">
    <source>
        <dbReference type="EMBL" id="EXC31776.1"/>
    </source>
</evidence>
<dbReference type="AlphaFoldDB" id="W9S927"/>
<feature type="transmembrane region" description="Helical" evidence="10">
    <location>
        <begin position="301"/>
        <end position="321"/>
    </location>
</feature>
<evidence type="ECO:0000256" key="1">
    <source>
        <dbReference type="ARBA" id="ARBA00004477"/>
    </source>
</evidence>
<evidence type="ECO:0000256" key="10">
    <source>
        <dbReference type="SAM" id="Phobius"/>
    </source>
</evidence>
<feature type="transmembrane region" description="Helical" evidence="10">
    <location>
        <begin position="223"/>
        <end position="240"/>
    </location>
</feature>
<protein>
    <recommendedName>
        <fullName evidence="3">dolichol kinase</fullName>
        <ecNumber evidence="3">2.7.1.108</ecNumber>
    </recommendedName>
</protein>
<dbReference type="GO" id="GO:0043048">
    <property type="term" value="P:dolichyl monophosphate biosynthetic process"/>
    <property type="evidence" value="ECO:0007669"/>
    <property type="project" value="TreeGrafter"/>
</dbReference>
<feature type="transmembrane region" description="Helical" evidence="10">
    <location>
        <begin position="369"/>
        <end position="387"/>
    </location>
</feature>
<feature type="transmembrane region" description="Helical" evidence="10">
    <location>
        <begin position="399"/>
        <end position="417"/>
    </location>
</feature>
<organism evidence="11 12">
    <name type="scientific">Morus notabilis</name>
    <dbReference type="NCBI Taxonomy" id="981085"/>
    <lineage>
        <taxon>Eukaryota</taxon>
        <taxon>Viridiplantae</taxon>
        <taxon>Streptophyta</taxon>
        <taxon>Embryophyta</taxon>
        <taxon>Tracheophyta</taxon>
        <taxon>Spermatophyta</taxon>
        <taxon>Magnoliopsida</taxon>
        <taxon>eudicotyledons</taxon>
        <taxon>Gunneridae</taxon>
        <taxon>Pentapetalae</taxon>
        <taxon>rosids</taxon>
        <taxon>fabids</taxon>
        <taxon>Rosales</taxon>
        <taxon>Moraceae</taxon>
        <taxon>Moreae</taxon>
        <taxon>Morus</taxon>
    </lineage>
</organism>
<dbReference type="GO" id="GO:0004168">
    <property type="term" value="F:dolichol kinase activity"/>
    <property type="evidence" value="ECO:0007669"/>
    <property type="project" value="UniProtKB-EC"/>
</dbReference>
<evidence type="ECO:0000256" key="7">
    <source>
        <dbReference type="ARBA" id="ARBA00022824"/>
    </source>
</evidence>
<evidence type="ECO:0000256" key="9">
    <source>
        <dbReference type="ARBA" id="ARBA00023136"/>
    </source>
</evidence>
<keyword evidence="4" id="KW-0808">Transferase</keyword>
<gene>
    <name evidence="11" type="ORF">L484_020600</name>
</gene>
<dbReference type="eggNOG" id="KOG2468">
    <property type="taxonomic scope" value="Eukaryota"/>
</dbReference>
<keyword evidence="5 10" id="KW-0812">Transmembrane</keyword>
<evidence type="ECO:0000256" key="4">
    <source>
        <dbReference type="ARBA" id="ARBA00022679"/>
    </source>
</evidence>
<keyword evidence="12" id="KW-1185">Reference proteome</keyword>
<dbReference type="STRING" id="981085.W9S927"/>
<feature type="transmembrane region" description="Helical" evidence="10">
    <location>
        <begin position="327"/>
        <end position="348"/>
    </location>
</feature>
<evidence type="ECO:0000256" key="3">
    <source>
        <dbReference type="ARBA" id="ARBA00012132"/>
    </source>
</evidence>
<dbReference type="InterPro" id="IPR032974">
    <property type="entry name" value="Polypren_kinase"/>
</dbReference>
<feature type="transmembrane region" description="Helical" evidence="10">
    <location>
        <begin position="12"/>
        <end position="45"/>
    </location>
</feature>
<feature type="transmembrane region" description="Helical" evidence="10">
    <location>
        <begin position="437"/>
        <end position="458"/>
    </location>
</feature>
<evidence type="ECO:0000256" key="2">
    <source>
        <dbReference type="ARBA" id="ARBA00010794"/>
    </source>
</evidence>
<evidence type="ECO:0000256" key="5">
    <source>
        <dbReference type="ARBA" id="ARBA00022692"/>
    </source>
</evidence>
<dbReference type="EC" id="2.7.1.108" evidence="3"/>
<feature type="transmembrane region" description="Helical" evidence="10">
    <location>
        <begin position="181"/>
        <end position="203"/>
    </location>
</feature>
<proteinExistence type="inferred from homology"/>